<reference evidence="1 2" key="3">
    <citation type="journal article" date="2010" name="BMC Genomics">
        <title>Transcriptome sequencing and comparative analysis of cucumber flowers with different sex types.</title>
        <authorList>
            <person name="Guo S."/>
            <person name="Zheng Y."/>
            <person name="Joung J.G."/>
            <person name="Liu S."/>
            <person name="Zhang Z."/>
            <person name="Crasta O.R."/>
            <person name="Sobral B.W."/>
            <person name="Xu Y."/>
            <person name="Huang S."/>
            <person name="Fei Z."/>
        </authorList>
    </citation>
    <scope>NUCLEOTIDE SEQUENCE [LARGE SCALE GENOMIC DNA]</scope>
    <source>
        <strain evidence="2">cv. 9930</strain>
    </source>
</reference>
<proteinExistence type="predicted"/>
<sequence length="79" mass="9542">MMIEHSSFPYHVMLAFDERREFLVRLSRQLPFKERWRSCIIWLNKGVRTVLFVHHRRGKCAAKQPTHIKSPELRAKPSR</sequence>
<organism evidence="1 2">
    <name type="scientific">Cucumis sativus</name>
    <name type="common">Cucumber</name>
    <dbReference type="NCBI Taxonomy" id="3659"/>
    <lineage>
        <taxon>Eukaryota</taxon>
        <taxon>Viridiplantae</taxon>
        <taxon>Streptophyta</taxon>
        <taxon>Embryophyta</taxon>
        <taxon>Tracheophyta</taxon>
        <taxon>Spermatophyta</taxon>
        <taxon>Magnoliopsida</taxon>
        <taxon>eudicotyledons</taxon>
        <taxon>Gunneridae</taxon>
        <taxon>Pentapetalae</taxon>
        <taxon>rosids</taxon>
        <taxon>fabids</taxon>
        <taxon>Cucurbitales</taxon>
        <taxon>Cucurbitaceae</taxon>
        <taxon>Benincaseae</taxon>
        <taxon>Cucumis</taxon>
    </lineage>
</organism>
<reference evidence="1 2" key="1">
    <citation type="journal article" date="2009" name="Nat. Genet.">
        <title>The genome of the cucumber, Cucumis sativus L.</title>
        <authorList>
            <person name="Huang S."/>
            <person name="Li R."/>
            <person name="Zhang Z."/>
            <person name="Li L."/>
            <person name="Gu X."/>
            <person name="Fan W."/>
            <person name="Lucas W.J."/>
            <person name="Wang X."/>
            <person name="Xie B."/>
            <person name="Ni P."/>
            <person name="Ren Y."/>
            <person name="Zhu H."/>
            <person name="Li J."/>
            <person name="Lin K."/>
            <person name="Jin W."/>
            <person name="Fei Z."/>
            <person name="Li G."/>
            <person name="Staub J."/>
            <person name="Kilian A."/>
            <person name="van der Vossen E.A."/>
            <person name="Wu Y."/>
            <person name="Guo J."/>
            <person name="He J."/>
            <person name="Jia Z."/>
            <person name="Ren Y."/>
            <person name="Tian G."/>
            <person name="Lu Y."/>
            <person name="Ruan J."/>
            <person name="Qian W."/>
            <person name="Wang M."/>
            <person name="Huang Q."/>
            <person name="Li B."/>
            <person name="Xuan Z."/>
            <person name="Cao J."/>
            <person name="Asan"/>
            <person name="Wu Z."/>
            <person name="Zhang J."/>
            <person name="Cai Q."/>
            <person name="Bai Y."/>
            <person name="Zhao B."/>
            <person name="Han Y."/>
            <person name="Li Y."/>
            <person name="Li X."/>
            <person name="Wang S."/>
            <person name="Shi Q."/>
            <person name="Liu S."/>
            <person name="Cho W.K."/>
            <person name="Kim J.Y."/>
            <person name="Xu Y."/>
            <person name="Heller-Uszynska K."/>
            <person name="Miao H."/>
            <person name="Cheng Z."/>
            <person name="Zhang S."/>
            <person name="Wu J."/>
            <person name="Yang Y."/>
            <person name="Kang H."/>
            <person name="Li M."/>
            <person name="Liang H."/>
            <person name="Ren X."/>
            <person name="Shi Z."/>
            <person name="Wen M."/>
            <person name="Jian M."/>
            <person name="Yang H."/>
            <person name="Zhang G."/>
            <person name="Yang Z."/>
            <person name="Chen R."/>
            <person name="Liu S."/>
            <person name="Li J."/>
            <person name="Ma L."/>
            <person name="Liu H."/>
            <person name="Zhou Y."/>
            <person name="Zhao J."/>
            <person name="Fang X."/>
            <person name="Li G."/>
            <person name="Fang L."/>
            <person name="Li Y."/>
            <person name="Liu D."/>
            <person name="Zheng H."/>
            <person name="Zhang Y."/>
            <person name="Qin N."/>
            <person name="Li Z."/>
            <person name="Yang G."/>
            <person name="Yang S."/>
            <person name="Bolund L."/>
            <person name="Kristiansen K."/>
            <person name="Zheng H."/>
            <person name="Li S."/>
            <person name="Zhang X."/>
            <person name="Yang H."/>
            <person name="Wang J."/>
            <person name="Sun R."/>
            <person name="Zhang B."/>
            <person name="Jiang S."/>
            <person name="Wang J."/>
            <person name="Du Y."/>
            <person name="Li S."/>
        </authorList>
    </citation>
    <scope>NUCLEOTIDE SEQUENCE [LARGE SCALE GENOMIC DNA]</scope>
    <source>
        <strain evidence="2">cv. 9930</strain>
    </source>
</reference>
<reference evidence="1 2" key="4">
    <citation type="journal article" date="2011" name="BMC Genomics">
        <title>RNA-Seq improves annotation of protein-coding genes in the cucumber genome.</title>
        <authorList>
            <person name="Li Z."/>
            <person name="Zhang Z."/>
            <person name="Yan P."/>
            <person name="Huang S."/>
            <person name="Fei Z."/>
            <person name="Lin K."/>
        </authorList>
    </citation>
    <scope>NUCLEOTIDE SEQUENCE [LARGE SCALE GENOMIC DNA]</scope>
    <source>
        <strain evidence="2">cv. 9930</strain>
    </source>
</reference>
<dbReference type="Gramene" id="KGN50532">
    <property type="protein sequence ID" value="KGN50532"/>
    <property type="gene ID" value="Csa_5G180910"/>
</dbReference>
<protein>
    <submittedName>
        <fullName evidence="1">Uncharacterized protein</fullName>
    </submittedName>
</protein>
<evidence type="ECO:0000313" key="1">
    <source>
        <dbReference type="EMBL" id="KGN50532.1"/>
    </source>
</evidence>
<dbReference type="EMBL" id="CM002926">
    <property type="protein sequence ID" value="KGN50532.1"/>
    <property type="molecule type" value="Genomic_DNA"/>
</dbReference>
<reference evidence="1 2" key="2">
    <citation type="journal article" date="2009" name="PLoS ONE">
        <title>An integrated genetic and cytogenetic map of the cucumber genome.</title>
        <authorList>
            <person name="Ren Y."/>
            <person name="Zhang Z."/>
            <person name="Liu J."/>
            <person name="Staub J.E."/>
            <person name="Han Y."/>
            <person name="Cheng Z."/>
            <person name="Li X."/>
            <person name="Lu J."/>
            <person name="Miao H."/>
            <person name="Kang H."/>
            <person name="Xie B."/>
            <person name="Gu X."/>
            <person name="Wang X."/>
            <person name="Du Y."/>
            <person name="Jin W."/>
            <person name="Huang S."/>
        </authorList>
    </citation>
    <scope>NUCLEOTIDE SEQUENCE [LARGE SCALE GENOMIC DNA]</scope>
    <source>
        <strain evidence="2">cv. 9930</strain>
    </source>
</reference>
<dbReference type="Proteomes" id="UP000029981">
    <property type="component" value="Chromosome 5"/>
</dbReference>
<gene>
    <name evidence="1" type="ORF">Csa_5G180910</name>
</gene>
<keyword evidence="2" id="KW-1185">Reference proteome</keyword>
<evidence type="ECO:0000313" key="2">
    <source>
        <dbReference type="Proteomes" id="UP000029981"/>
    </source>
</evidence>
<accession>A0A0A0KQ82</accession>
<name>A0A0A0KQ82_CUCSA</name>
<dbReference type="AlphaFoldDB" id="A0A0A0KQ82"/>